<dbReference type="GO" id="GO:0008168">
    <property type="term" value="F:methyltransferase activity"/>
    <property type="evidence" value="ECO:0007669"/>
    <property type="project" value="UniProtKB-KW"/>
</dbReference>
<dbReference type="EMBL" id="OC919910">
    <property type="protein sequence ID" value="CAD7652030.1"/>
    <property type="molecule type" value="Genomic_DNA"/>
</dbReference>
<dbReference type="EMBL" id="CAJPVJ010005085">
    <property type="protein sequence ID" value="CAG2169217.1"/>
    <property type="molecule type" value="Genomic_DNA"/>
</dbReference>
<dbReference type="OrthoDB" id="9976048at2759"/>
<dbReference type="InterPro" id="IPR025812">
    <property type="entry name" value="Trm10_C_MTase_dom"/>
</dbReference>
<evidence type="ECO:0000313" key="12">
    <source>
        <dbReference type="Proteomes" id="UP000728032"/>
    </source>
</evidence>
<keyword evidence="12" id="KW-1185">Reference proteome</keyword>
<gene>
    <name evidence="11" type="ORF">ONB1V03_LOCUS8697</name>
</gene>
<dbReference type="InterPro" id="IPR028564">
    <property type="entry name" value="MT_TRM10-typ"/>
</dbReference>
<dbReference type="AlphaFoldDB" id="A0A7R9M1Y3"/>
<dbReference type="InterPro" id="IPR038459">
    <property type="entry name" value="MT_TRM10-typ_sf"/>
</dbReference>
<evidence type="ECO:0000256" key="9">
    <source>
        <dbReference type="ARBA" id="ARBA00029803"/>
    </source>
</evidence>
<evidence type="ECO:0000256" key="2">
    <source>
        <dbReference type="ARBA" id="ARBA00022603"/>
    </source>
</evidence>
<keyword evidence="2" id="KW-0489">Methyltransferase</keyword>
<evidence type="ECO:0000256" key="7">
    <source>
        <dbReference type="ARBA" id="ARBA00023054"/>
    </source>
</evidence>
<dbReference type="GO" id="GO:0005739">
    <property type="term" value="C:mitochondrion"/>
    <property type="evidence" value="ECO:0007669"/>
    <property type="project" value="UniProtKB-SubCell"/>
</dbReference>
<dbReference type="GO" id="GO:0000049">
    <property type="term" value="F:tRNA binding"/>
    <property type="evidence" value="ECO:0007669"/>
    <property type="project" value="TreeGrafter"/>
</dbReference>
<keyword evidence="5" id="KW-0819">tRNA processing</keyword>
<evidence type="ECO:0000256" key="4">
    <source>
        <dbReference type="ARBA" id="ARBA00022691"/>
    </source>
</evidence>
<dbReference type="PANTHER" id="PTHR13563:SF5">
    <property type="entry name" value="TRNA METHYLTRANSFERASE 10 HOMOLOG C"/>
    <property type="match status" value="1"/>
</dbReference>
<sequence length="410" mass="48297">MISTINKWTKSLLTFNHFFRHFCPQIRCNSMNTNSDTDGQDEDYHYADREFKDMTVDTFASLVTSETTRQSIQTILSEYEYEKYVTLDVPTSLTTDHMRDLMALESAEDRKNWFRYLLRKELSLEVRQRRRADNSREFWAKKREMYAECRSPRTGIWDDDQQLLYGLWHNCIVSKVEPKSIKRLFAHRLRRAALFGHKVVIDLGFDDHLKLKDCRSLAAQIQVLYNHNKYRCDEPFDIHFANCDPRRPTMQSIAKNVVNYKSPYFVSTFHEKSYLDVFPSERLVYLSPHSQQILQKFNADHIYIIGGCVGPTSGADLTNTKAKREGIRSARLPIDDHILWRTGSRSLSLDVMVSILHDLSVGHSMADSLRKNIPERNQKSIEDIELEDKRRLEKYHKRRQFKSDLKAINR</sequence>
<dbReference type="CDD" id="cd18102">
    <property type="entry name" value="Trm10_MRRP1"/>
    <property type="match status" value="1"/>
</dbReference>
<name>A0A7R9M1Y3_9ACAR</name>
<keyword evidence="3" id="KW-0808">Transferase</keyword>
<dbReference type="PANTHER" id="PTHR13563">
    <property type="entry name" value="TRNA (GUANINE-9-) METHYLTRANSFERASE"/>
    <property type="match status" value="1"/>
</dbReference>
<proteinExistence type="predicted"/>
<protein>
    <recommendedName>
        <fullName evidence="9">RNA (guanine-9-)-methyltransferase domain-containing protein 1</fullName>
    </recommendedName>
</protein>
<reference evidence="11" key="1">
    <citation type="submission" date="2020-11" db="EMBL/GenBank/DDBJ databases">
        <authorList>
            <person name="Tran Van P."/>
        </authorList>
    </citation>
    <scope>NUCLEOTIDE SEQUENCE</scope>
</reference>
<evidence type="ECO:0000313" key="11">
    <source>
        <dbReference type="EMBL" id="CAD7652030.1"/>
    </source>
</evidence>
<comment type="subcellular location">
    <subcellularLocation>
        <location evidence="1">Mitochondrion</location>
    </subcellularLocation>
</comment>
<dbReference type="Gene3D" id="3.40.1280.30">
    <property type="match status" value="1"/>
</dbReference>
<keyword evidence="6" id="KW-0809">Transit peptide</keyword>
<keyword evidence="4" id="KW-0949">S-adenosyl-L-methionine</keyword>
<dbReference type="GO" id="GO:0005654">
    <property type="term" value="C:nucleoplasm"/>
    <property type="evidence" value="ECO:0007669"/>
    <property type="project" value="TreeGrafter"/>
</dbReference>
<dbReference type="Proteomes" id="UP000728032">
    <property type="component" value="Unassembled WGS sequence"/>
</dbReference>
<evidence type="ECO:0000256" key="8">
    <source>
        <dbReference type="ARBA" id="ARBA00023128"/>
    </source>
</evidence>
<dbReference type="InterPro" id="IPR007356">
    <property type="entry name" value="tRNA_m1G_MeTrfase_euk"/>
</dbReference>
<dbReference type="PROSITE" id="PS51675">
    <property type="entry name" value="SAM_MT_TRM10"/>
    <property type="match status" value="1"/>
</dbReference>
<evidence type="ECO:0000256" key="1">
    <source>
        <dbReference type="ARBA" id="ARBA00004173"/>
    </source>
</evidence>
<evidence type="ECO:0000256" key="5">
    <source>
        <dbReference type="ARBA" id="ARBA00022694"/>
    </source>
</evidence>
<evidence type="ECO:0000259" key="10">
    <source>
        <dbReference type="PROSITE" id="PS51675"/>
    </source>
</evidence>
<keyword evidence="7" id="KW-0175">Coiled coil</keyword>
<dbReference type="GO" id="GO:0097745">
    <property type="term" value="P:mitochondrial tRNA 5'-end processing"/>
    <property type="evidence" value="ECO:0007669"/>
    <property type="project" value="TreeGrafter"/>
</dbReference>
<dbReference type="GO" id="GO:0032259">
    <property type="term" value="P:methylation"/>
    <property type="evidence" value="ECO:0007669"/>
    <property type="project" value="UniProtKB-KW"/>
</dbReference>
<evidence type="ECO:0000256" key="3">
    <source>
        <dbReference type="ARBA" id="ARBA00022679"/>
    </source>
</evidence>
<accession>A0A7R9M1Y3</accession>
<feature type="domain" description="SAM-dependent MTase TRM10-type" evidence="10">
    <location>
        <begin position="185"/>
        <end position="380"/>
    </location>
</feature>
<organism evidence="11">
    <name type="scientific">Oppiella nova</name>
    <dbReference type="NCBI Taxonomy" id="334625"/>
    <lineage>
        <taxon>Eukaryota</taxon>
        <taxon>Metazoa</taxon>
        <taxon>Ecdysozoa</taxon>
        <taxon>Arthropoda</taxon>
        <taxon>Chelicerata</taxon>
        <taxon>Arachnida</taxon>
        <taxon>Acari</taxon>
        <taxon>Acariformes</taxon>
        <taxon>Sarcoptiformes</taxon>
        <taxon>Oribatida</taxon>
        <taxon>Brachypylina</taxon>
        <taxon>Oppioidea</taxon>
        <taxon>Oppiidae</taxon>
        <taxon>Oppiella</taxon>
    </lineage>
</organism>
<dbReference type="GO" id="GO:0070131">
    <property type="term" value="P:positive regulation of mitochondrial translation"/>
    <property type="evidence" value="ECO:0007669"/>
    <property type="project" value="TreeGrafter"/>
</dbReference>
<evidence type="ECO:0000256" key="6">
    <source>
        <dbReference type="ARBA" id="ARBA00022946"/>
    </source>
</evidence>
<keyword evidence="8" id="KW-0496">Mitochondrion</keyword>